<proteinExistence type="predicted"/>
<evidence type="ECO:0000259" key="1">
    <source>
        <dbReference type="Pfam" id="PF17921"/>
    </source>
</evidence>
<name>A0A183JR99_9TREM</name>
<evidence type="ECO:0000313" key="2">
    <source>
        <dbReference type="EMBL" id="VDO94153.1"/>
    </source>
</evidence>
<protein>
    <submittedName>
        <fullName evidence="4">Integrase_H2C2 domain-containing protein</fullName>
    </submittedName>
</protein>
<accession>A0A183JR99</accession>
<keyword evidence="3" id="KW-1185">Reference proteome</keyword>
<dbReference type="EMBL" id="UZAK01008145">
    <property type="protein sequence ID" value="VDO94153.1"/>
    <property type="molecule type" value="Genomic_DNA"/>
</dbReference>
<feature type="domain" description="Integrase zinc-binding" evidence="1">
    <location>
        <begin position="2"/>
        <end position="44"/>
    </location>
</feature>
<dbReference type="Proteomes" id="UP000279833">
    <property type="component" value="Unassembled WGS sequence"/>
</dbReference>
<organism evidence="4">
    <name type="scientific">Schistosoma curassoni</name>
    <dbReference type="NCBI Taxonomy" id="6186"/>
    <lineage>
        <taxon>Eukaryota</taxon>
        <taxon>Metazoa</taxon>
        <taxon>Spiralia</taxon>
        <taxon>Lophotrochozoa</taxon>
        <taxon>Platyhelminthes</taxon>
        <taxon>Trematoda</taxon>
        <taxon>Digenea</taxon>
        <taxon>Strigeidida</taxon>
        <taxon>Schistosomatoidea</taxon>
        <taxon>Schistosomatidae</taxon>
        <taxon>Schistosoma</taxon>
    </lineage>
</organism>
<dbReference type="InterPro" id="IPR041588">
    <property type="entry name" value="Integrase_H2C2"/>
</dbReference>
<gene>
    <name evidence="2" type="ORF">SCUD_LOCUS5238</name>
</gene>
<evidence type="ECO:0000313" key="3">
    <source>
        <dbReference type="Proteomes" id="UP000279833"/>
    </source>
</evidence>
<evidence type="ECO:0000313" key="4">
    <source>
        <dbReference type="WBParaSite" id="SCUD_0000523801-mRNA-1"/>
    </source>
</evidence>
<dbReference type="WBParaSite" id="SCUD_0000523801-mRNA-1">
    <property type="protein sequence ID" value="SCUD_0000523801-mRNA-1"/>
    <property type="gene ID" value="SCUD_0000523801"/>
</dbReference>
<dbReference type="AlphaFoldDB" id="A0A183JR99"/>
<dbReference type="Pfam" id="PF17921">
    <property type="entry name" value="Integrase_H2C2"/>
    <property type="match status" value="1"/>
</dbReference>
<sequence length="131" mass="14571">MQFHSDHPGTNIMKSLARSYAYRLSMEEDIKNKCLKCPSCLQSAKDPLECEPQHWSTPARPWEKCFQLLLMHLLSSPAMSISGTCPVVGSNPIAPETQCTNTDLSSSQKDDVLINAHENIALLTHEDTANE</sequence>
<reference evidence="4" key="1">
    <citation type="submission" date="2016-06" db="UniProtKB">
        <authorList>
            <consortium name="WormBaseParasite"/>
        </authorList>
    </citation>
    <scope>IDENTIFICATION</scope>
</reference>
<reference evidence="2 3" key="2">
    <citation type="submission" date="2018-11" db="EMBL/GenBank/DDBJ databases">
        <authorList>
            <consortium name="Pathogen Informatics"/>
        </authorList>
    </citation>
    <scope>NUCLEOTIDE SEQUENCE [LARGE SCALE GENOMIC DNA]</scope>
    <source>
        <strain evidence="2">Dakar</strain>
        <strain evidence="3">Dakar, Senegal</strain>
    </source>
</reference>